<evidence type="ECO:0000313" key="2">
    <source>
        <dbReference type="Proteomes" id="UP000194546"/>
    </source>
</evidence>
<gene>
    <name evidence="1" type="ORF">PAMC26510_12335</name>
</gene>
<dbReference type="EMBL" id="NBTY01000066">
    <property type="protein sequence ID" value="OTP75923.1"/>
    <property type="molecule type" value="Genomic_DNA"/>
</dbReference>
<organism evidence="1 2">
    <name type="scientific">Caballeronia sordidicola</name>
    <name type="common">Burkholderia sordidicola</name>
    <dbReference type="NCBI Taxonomy" id="196367"/>
    <lineage>
        <taxon>Bacteria</taxon>
        <taxon>Pseudomonadati</taxon>
        <taxon>Pseudomonadota</taxon>
        <taxon>Betaproteobacteria</taxon>
        <taxon>Burkholderiales</taxon>
        <taxon>Burkholderiaceae</taxon>
        <taxon>Caballeronia</taxon>
    </lineage>
</organism>
<proteinExistence type="predicted"/>
<dbReference type="AlphaFoldDB" id="A0A242MX76"/>
<comment type="caution">
    <text evidence="1">The sequence shown here is derived from an EMBL/GenBank/DDBJ whole genome shotgun (WGS) entry which is preliminary data.</text>
</comment>
<name>A0A242MX76_CABSO</name>
<evidence type="ECO:0008006" key="3">
    <source>
        <dbReference type="Google" id="ProtNLM"/>
    </source>
</evidence>
<accession>A0A242MX76</accession>
<protein>
    <recommendedName>
        <fullName evidence="3">HNH endonuclease</fullName>
    </recommendedName>
</protein>
<sequence length="157" mass="17990">MLEKHVYSDFSYRRQNLALSCSICNTAKNKRFAELKQTRSPSITLAHHAQFGMDGLFPADNTCYRWVHPHFHAYEQHVTILKGWVYRAKTPVGSQMIDDCEFRNLAKIEARNRLARLAMTKGPGLILAALAECNQARKLTVLRDVVDVLKKVKHKPI</sequence>
<evidence type="ECO:0000313" key="1">
    <source>
        <dbReference type="EMBL" id="OTP75923.1"/>
    </source>
</evidence>
<reference evidence="1 2" key="1">
    <citation type="submission" date="2017-03" db="EMBL/GenBank/DDBJ databases">
        <title>Genome analysis of strain PAMC 26510.</title>
        <authorList>
            <person name="Oh H.-M."/>
            <person name="Yang J.-A."/>
        </authorList>
    </citation>
    <scope>NUCLEOTIDE SEQUENCE [LARGE SCALE GENOMIC DNA]</scope>
    <source>
        <strain evidence="1 2">PAMC 26510</strain>
    </source>
</reference>
<dbReference type="Proteomes" id="UP000194546">
    <property type="component" value="Unassembled WGS sequence"/>
</dbReference>